<feature type="region of interest" description="Disordered" evidence="1">
    <location>
        <begin position="1"/>
        <end position="21"/>
    </location>
</feature>
<sequence length="80" mass="9132">KAVAKWTPSEKHREAARSSEKARHGSLCETLLAKRACIFRSSINSHQLQKIDSFTLLHSTEQREKEIGFSREIEGGFTQF</sequence>
<keyword evidence="3" id="KW-1185">Reference proteome</keyword>
<comment type="caution">
    <text evidence="2">The sequence shown here is derived from an EMBL/GenBank/DDBJ whole genome shotgun (WGS) entry which is preliminary data.</text>
</comment>
<dbReference type="EMBL" id="LXQA010644083">
    <property type="protein sequence ID" value="MCI63812.1"/>
    <property type="molecule type" value="Genomic_DNA"/>
</dbReference>
<protein>
    <submittedName>
        <fullName evidence="2">Uncharacterized protein</fullName>
    </submittedName>
</protein>
<proteinExistence type="predicted"/>
<organism evidence="2 3">
    <name type="scientific">Trifolium medium</name>
    <dbReference type="NCBI Taxonomy" id="97028"/>
    <lineage>
        <taxon>Eukaryota</taxon>
        <taxon>Viridiplantae</taxon>
        <taxon>Streptophyta</taxon>
        <taxon>Embryophyta</taxon>
        <taxon>Tracheophyta</taxon>
        <taxon>Spermatophyta</taxon>
        <taxon>Magnoliopsida</taxon>
        <taxon>eudicotyledons</taxon>
        <taxon>Gunneridae</taxon>
        <taxon>Pentapetalae</taxon>
        <taxon>rosids</taxon>
        <taxon>fabids</taxon>
        <taxon>Fabales</taxon>
        <taxon>Fabaceae</taxon>
        <taxon>Papilionoideae</taxon>
        <taxon>50 kb inversion clade</taxon>
        <taxon>NPAAA clade</taxon>
        <taxon>Hologalegina</taxon>
        <taxon>IRL clade</taxon>
        <taxon>Trifolieae</taxon>
        <taxon>Trifolium</taxon>
    </lineage>
</organism>
<reference evidence="2 3" key="1">
    <citation type="journal article" date="2018" name="Front. Plant Sci.">
        <title>Red Clover (Trifolium pratense) and Zigzag Clover (T. medium) - A Picture of Genomic Similarities and Differences.</title>
        <authorList>
            <person name="Dluhosova J."/>
            <person name="Istvanek J."/>
            <person name="Nedelnik J."/>
            <person name="Repkova J."/>
        </authorList>
    </citation>
    <scope>NUCLEOTIDE SEQUENCE [LARGE SCALE GENOMIC DNA]</scope>
    <source>
        <strain evidence="3">cv. 10/8</strain>
        <tissue evidence="2">Leaf</tissue>
    </source>
</reference>
<dbReference type="Proteomes" id="UP000265520">
    <property type="component" value="Unassembled WGS sequence"/>
</dbReference>
<name>A0A392TS00_9FABA</name>
<feature type="non-terminal residue" evidence="2">
    <location>
        <position position="1"/>
    </location>
</feature>
<evidence type="ECO:0000313" key="2">
    <source>
        <dbReference type="EMBL" id="MCI63812.1"/>
    </source>
</evidence>
<evidence type="ECO:0000313" key="3">
    <source>
        <dbReference type="Proteomes" id="UP000265520"/>
    </source>
</evidence>
<dbReference type="AlphaFoldDB" id="A0A392TS00"/>
<evidence type="ECO:0000256" key="1">
    <source>
        <dbReference type="SAM" id="MobiDB-lite"/>
    </source>
</evidence>
<feature type="compositionally biased region" description="Basic and acidic residues" evidence="1">
    <location>
        <begin position="8"/>
        <end position="21"/>
    </location>
</feature>
<accession>A0A392TS00</accession>